<evidence type="ECO:0000256" key="6">
    <source>
        <dbReference type="ARBA" id="ARBA00023136"/>
    </source>
</evidence>
<feature type="transmembrane region" description="Helical" evidence="8">
    <location>
        <begin position="306"/>
        <end position="325"/>
    </location>
</feature>
<proteinExistence type="inferred from homology"/>
<keyword evidence="11" id="KW-1185">Reference proteome</keyword>
<evidence type="ECO:0000256" key="7">
    <source>
        <dbReference type="RuleBase" id="RU000320"/>
    </source>
</evidence>
<evidence type="ECO:0000313" key="11">
    <source>
        <dbReference type="Proteomes" id="UP001589865"/>
    </source>
</evidence>
<feature type="transmembrane region" description="Helical" evidence="8">
    <location>
        <begin position="464"/>
        <end position="489"/>
    </location>
</feature>
<feature type="transmembrane region" description="Helical" evidence="8">
    <location>
        <begin position="167"/>
        <end position="188"/>
    </location>
</feature>
<evidence type="ECO:0000256" key="1">
    <source>
        <dbReference type="ARBA" id="ARBA00004651"/>
    </source>
</evidence>
<feature type="domain" description="NADH:quinone oxidoreductase/Mrp antiporter transmembrane" evidence="9">
    <location>
        <begin position="131"/>
        <end position="391"/>
    </location>
</feature>
<feature type="transmembrane region" description="Helical" evidence="8">
    <location>
        <begin position="412"/>
        <end position="431"/>
    </location>
</feature>
<comment type="subcellular location">
    <subcellularLocation>
        <location evidence="1">Cell membrane</location>
        <topology evidence="1">Multi-pass membrane protein</topology>
    </subcellularLocation>
    <subcellularLocation>
        <location evidence="7">Membrane</location>
        <topology evidence="7">Multi-pass membrane protein</topology>
    </subcellularLocation>
</comment>
<dbReference type="RefSeq" id="WP_377045893.1">
    <property type="nucleotide sequence ID" value="NZ_JBHLUN010000013.1"/>
</dbReference>
<feature type="transmembrane region" description="Helical" evidence="8">
    <location>
        <begin position="281"/>
        <end position="299"/>
    </location>
</feature>
<feature type="transmembrane region" description="Helical" evidence="8">
    <location>
        <begin position="373"/>
        <end position="392"/>
    </location>
</feature>
<feature type="transmembrane region" description="Helical" evidence="8">
    <location>
        <begin position="113"/>
        <end position="130"/>
    </location>
</feature>
<feature type="transmembrane region" description="Helical" evidence="8">
    <location>
        <begin position="6"/>
        <end position="27"/>
    </location>
</feature>
<evidence type="ECO:0000256" key="2">
    <source>
        <dbReference type="ARBA" id="ARBA00005346"/>
    </source>
</evidence>
<reference evidence="10 11" key="1">
    <citation type="submission" date="2024-09" db="EMBL/GenBank/DDBJ databases">
        <authorList>
            <person name="Sun Q."/>
            <person name="Mori K."/>
        </authorList>
    </citation>
    <scope>NUCLEOTIDE SEQUENCE [LARGE SCALE GENOMIC DNA]</scope>
    <source>
        <strain evidence="10 11">TBRC 5777</strain>
    </source>
</reference>
<gene>
    <name evidence="10" type="ORF">ACFFGY_17955</name>
</gene>
<feature type="transmembrane region" description="Helical" evidence="8">
    <location>
        <begin position="568"/>
        <end position="584"/>
    </location>
</feature>
<comment type="similarity">
    <text evidence="2">Belongs to the CPA3 antiporters (TC 2.A.63) subunit D family.</text>
</comment>
<evidence type="ECO:0000313" key="10">
    <source>
        <dbReference type="EMBL" id="MFC0410141.1"/>
    </source>
</evidence>
<protein>
    <submittedName>
        <fullName evidence="10">Complex I subunit 5 family protein</fullName>
    </submittedName>
</protein>
<dbReference type="InterPro" id="IPR001750">
    <property type="entry name" value="ND/Mrp_TM"/>
</dbReference>
<evidence type="ECO:0000259" key="9">
    <source>
        <dbReference type="Pfam" id="PF00361"/>
    </source>
</evidence>
<dbReference type="Pfam" id="PF00361">
    <property type="entry name" value="Proton_antipo_M"/>
    <property type="match status" value="1"/>
</dbReference>
<evidence type="ECO:0000256" key="8">
    <source>
        <dbReference type="SAM" id="Phobius"/>
    </source>
</evidence>
<dbReference type="EMBL" id="JBHLUN010000013">
    <property type="protein sequence ID" value="MFC0410141.1"/>
    <property type="molecule type" value="Genomic_DNA"/>
</dbReference>
<feature type="transmembrane region" description="Helical" evidence="8">
    <location>
        <begin position="244"/>
        <end position="261"/>
    </location>
</feature>
<keyword evidence="6 8" id="KW-0472">Membrane</keyword>
<keyword evidence="4 7" id="KW-0812">Transmembrane</keyword>
<feature type="transmembrane region" description="Helical" evidence="8">
    <location>
        <begin position="76"/>
        <end position="106"/>
    </location>
</feature>
<evidence type="ECO:0000256" key="4">
    <source>
        <dbReference type="ARBA" id="ARBA00022692"/>
    </source>
</evidence>
<dbReference type="PANTHER" id="PTHR42703:SF1">
    <property type="entry name" value="NA(+)_H(+) ANTIPORTER SUBUNIT D1"/>
    <property type="match status" value="1"/>
</dbReference>
<accession>A0ABV6JWP2</accession>
<organism evidence="10 11">
    <name type="scientific">Roseomonas elaeocarpi</name>
    <dbReference type="NCBI Taxonomy" id="907779"/>
    <lineage>
        <taxon>Bacteria</taxon>
        <taxon>Pseudomonadati</taxon>
        <taxon>Pseudomonadota</taxon>
        <taxon>Alphaproteobacteria</taxon>
        <taxon>Acetobacterales</taxon>
        <taxon>Roseomonadaceae</taxon>
        <taxon>Roseomonas</taxon>
    </lineage>
</organism>
<sequence length="585" mass="60516">MISALPPLAVAVPILVAAALLGFGHFLPRRAADVVAILCALGIAALGAVMAAQAMHGPLLHWFGGWSMRGDVVLGIAFSADLAGSTMVALLGLLFAASFLFAWGFFEEVGVQFHVLMLVFLAAMAGFSLTRDLFNLFVWFEVMSVAAFALTAYRLEESSLEGALNFTVTNTLGAITMLAGIGLLYGRLGSLDMPTLGQRAAAAGADPVLLAGFCLLTVALLVKAATVPFHFWLPDAHAVAPSPVSMIFSGAMVAMGIFGLTRLTWNIFAHAGPVADQAHGVLLWLGAISTVAGGMLALAQRHLKRMLAFSTVSHTGILLMGLATLRPDGLAGLLTYLVGHGLVKAALFALAGVLMATLGGIDEIGLRGRGRDIWPAGLAFALGGLLLAGAPFGLMDEGVKLLDAAASAGGTASIAVLALPLGAGLTGGAVLRVTGRVFLGWGEVPGEEERSPSEEESEQANRPLWLMLLPVAVLLLLALTTGEFVAGFARHAANGMMSAAGEGPPLVPDAPAHSWLSWAGLALAVVVAAWDLGRQHLPRLLDRPVDALTAPVFAGLDRLHSGLIGDEVAWILLGLAVLALRLAYG</sequence>
<comment type="caution">
    <text evidence="10">The sequence shown here is derived from an EMBL/GenBank/DDBJ whole genome shotgun (WGS) entry which is preliminary data.</text>
</comment>
<keyword evidence="3" id="KW-1003">Cell membrane</keyword>
<feature type="transmembrane region" description="Helical" evidence="8">
    <location>
        <begin position="208"/>
        <end position="232"/>
    </location>
</feature>
<feature type="transmembrane region" description="Helical" evidence="8">
    <location>
        <begin position="136"/>
        <end position="155"/>
    </location>
</feature>
<name>A0ABV6JWP2_9PROT</name>
<dbReference type="Proteomes" id="UP001589865">
    <property type="component" value="Unassembled WGS sequence"/>
</dbReference>
<dbReference type="PANTHER" id="PTHR42703">
    <property type="entry name" value="NADH DEHYDROGENASE"/>
    <property type="match status" value="1"/>
</dbReference>
<dbReference type="PRINTS" id="PR01437">
    <property type="entry name" value="NUOXDRDTASE4"/>
</dbReference>
<keyword evidence="5 8" id="KW-1133">Transmembrane helix</keyword>
<feature type="transmembrane region" description="Helical" evidence="8">
    <location>
        <begin position="337"/>
        <end position="361"/>
    </location>
</feature>
<evidence type="ECO:0000256" key="3">
    <source>
        <dbReference type="ARBA" id="ARBA00022475"/>
    </source>
</evidence>
<dbReference type="InterPro" id="IPR003918">
    <property type="entry name" value="NADH_UbQ_OxRdtase"/>
</dbReference>
<dbReference type="InterPro" id="IPR050586">
    <property type="entry name" value="CPA3_Na-H_Antiporter_D"/>
</dbReference>
<evidence type="ECO:0000256" key="5">
    <source>
        <dbReference type="ARBA" id="ARBA00022989"/>
    </source>
</evidence>
<feature type="transmembrane region" description="Helical" evidence="8">
    <location>
        <begin position="34"/>
        <end position="56"/>
    </location>
</feature>